<evidence type="ECO:0008006" key="4">
    <source>
        <dbReference type="Google" id="ProtNLM"/>
    </source>
</evidence>
<evidence type="ECO:0000313" key="2">
    <source>
        <dbReference type="EMBL" id="MCL6728551.1"/>
    </source>
</evidence>
<evidence type="ECO:0000313" key="3">
    <source>
        <dbReference type="Proteomes" id="UP001165342"/>
    </source>
</evidence>
<feature type="chain" id="PRO_5045838477" description="DUF4168 domain-containing protein" evidence="1">
    <location>
        <begin position="26"/>
        <end position="129"/>
    </location>
</feature>
<sequence>MRKFLIPLVAAGSALSLAVPAAAQWAPPVYNYQPYNFGYGFNGFNFARSMTNRVQRLRADIHNLHVRRILSFAEARSLDTEARTVERRIYNASRHGITNREARNVENRVHRLEVRISREARDWNGRPRR</sequence>
<protein>
    <recommendedName>
        <fullName evidence="4">DUF4168 domain-containing protein</fullName>
    </recommendedName>
</protein>
<dbReference type="RefSeq" id="WP_249830060.1">
    <property type="nucleotide sequence ID" value="NZ_JAMGBE010000001.1"/>
</dbReference>
<gene>
    <name evidence="2" type="ORF">LZ538_00585</name>
</gene>
<keyword evidence="3" id="KW-1185">Reference proteome</keyword>
<name>A0ABT0RYC3_9SPHN</name>
<reference evidence="2" key="1">
    <citation type="submission" date="2022-05" db="EMBL/GenBank/DDBJ databases">
        <authorList>
            <person name="Jo J.-H."/>
            <person name="Im W.-T."/>
        </authorList>
    </citation>
    <scope>NUCLEOTIDE SEQUENCE</scope>
    <source>
        <strain evidence="2">SE220</strain>
    </source>
</reference>
<organism evidence="2 3">
    <name type="scientific">Sphingomonas hankyongi</name>
    <dbReference type="NCBI Taxonomy" id="2908209"/>
    <lineage>
        <taxon>Bacteria</taxon>
        <taxon>Pseudomonadati</taxon>
        <taxon>Pseudomonadota</taxon>
        <taxon>Alphaproteobacteria</taxon>
        <taxon>Sphingomonadales</taxon>
        <taxon>Sphingomonadaceae</taxon>
        <taxon>Sphingomonas</taxon>
    </lineage>
</organism>
<dbReference type="EMBL" id="JAMGBE010000001">
    <property type="protein sequence ID" value="MCL6728551.1"/>
    <property type="molecule type" value="Genomic_DNA"/>
</dbReference>
<proteinExistence type="predicted"/>
<evidence type="ECO:0000256" key="1">
    <source>
        <dbReference type="SAM" id="SignalP"/>
    </source>
</evidence>
<accession>A0ABT0RYC3</accession>
<dbReference type="Proteomes" id="UP001165342">
    <property type="component" value="Unassembled WGS sequence"/>
</dbReference>
<comment type="caution">
    <text evidence="2">The sequence shown here is derived from an EMBL/GenBank/DDBJ whole genome shotgun (WGS) entry which is preliminary data.</text>
</comment>
<keyword evidence="1" id="KW-0732">Signal</keyword>
<feature type="signal peptide" evidence="1">
    <location>
        <begin position="1"/>
        <end position="25"/>
    </location>
</feature>